<protein>
    <submittedName>
        <fullName evidence="4">Uncharacterized protein</fullName>
    </submittedName>
</protein>
<dbReference type="PANTHER" id="PTHR32385:SF22">
    <property type="entry name" value="MANNOSYL PHOSPHORYLINOSITOL CERAMIDE SYNTHASE SUR1"/>
    <property type="match status" value="1"/>
</dbReference>
<dbReference type="Proteomes" id="UP000027002">
    <property type="component" value="Chromosome 2"/>
</dbReference>
<evidence type="ECO:0000313" key="5">
    <source>
        <dbReference type="EMBL" id="QUC19028.1"/>
    </source>
</evidence>
<dbReference type="EMBL" id="CP072754">
    <property type="protein sequence ID" value="QUC19028.1"/>
    <property type="molecule type" value="Genomic_DNA"/>
</dbReference>
<dbReference type="STRING" id="1159556.A0A063BTS4"/>
<keyword evidence="6" id="KW-1185">Reference proteome</keyword>
<feature type="transmembrane region" description="Helical" evidence="3">
    <location>
        <begin position="284"/>
        <end position="306"/>
    </location>
</feature>
<dbReference type="KEGG" id="uvi:66064047"/>
<dbReference type="InterPro" id="IPR007577">
    <property type="entry name" value="GlycoTrfase_DXD_sugar-bd_CS"/>
</dbReference>
<dbReference type="AlphaFoldDB" id="A0A063BTS4"/>
<comment type="similarity">
    <text evidence="1">Belongs to the glycosyltransferase 32 family.</text>
</comment>
<dbReference type="Gene3D" id="3.90.550.20">
    <property type="match status" value="1"/>
</dbReference>
<dbReference type="GO" id="GO:0016020">
    <property type="term" value="C:membrane"/>
    <property type="evidence" value="ECO:0007669"/>
    <property type="project" value="GOC"/>
</dbReference>
<dbReference type="HOGENOM" id="CLU_036369_1_0_1"/>
<dbReference type="PANTHER" id="PTHR32385">
    <property type="entry name" value="MANNOSYL PHOSPHORYLINOSITOL CERAMIDE SYNTHASE"/>
    <property type="match status" value="1"/>
</dbReference>
<organism evidence="4 7">
    <name type="scientific">Ustilaginoidea virens</name>
    <name type="common">Rice false smut fungus</name>
    <name type="synonym">Villosiclava virens</name>
    <dbReference type="NCBI Taxonomy" id="1159556"/>
    <lineage>
        <taxon>Eukaryota</taxon>
        <taxon>Fungi</taxon>
        <taxon>Dikarya</taxon>
        <taxon>Ascomycota</taxon>
        <taxon>Pezizomycotina</taxon>
        <taxon>Sordariomycetes</taxon>
        <taxon>Hypocreomycetidae</taxon>
        <taxon>Hypocreales</taxon>
        <taxon>Clavicipitaceae</taxon>
        <taxon>Ustilaginoidea</taxon>
    </lineage>
</organism>
<evidence type="ECO:0000313" key="4">
    <source>
        <dbReference type="EMBL" id="GAO18829.1"/>
    </source>
</evidence>
<reference evidence="7" key="2">
    <citation type="journal article" date="2016" name="Genome Announc.">
        <title>Genome sequence of Ustilaginoidea virens IPU010, a rice pathogenic fungus causing false smut.</title>
        <authorList>
            <person name="Kumagai T."/>
            <person name="Ishii T."/>
            <person name="Terai G."/>
            <person name="Umemura M."/>
            <person name="Machida M."/>
            <person name="Asai K."/>
        </authorList>
    </citation>
    <scope>NUCLEOTIDE SEQUENCE [LARGE SCALE GENOMIC DNA]</scope>
    <source>
        <strain evidence="7">IPU010</strain>
    </source>
</reference>
<dbReference type="SUPFAM" id="SSF53448">
    <property type="entry name" value="Nucleotide-diphospho-sugar transferases"/>
    <property type="match status" value="1"/>
</dbReference>
<gene>
    <name evidence="5" type="ORF">UV8b_03269</name>
    <name evidence="4" type="ORF">UVI_02029900</name>
</gene>
<dbReference type="RefSeq" id="XP_042996701.1">
    <property type="nucleotide sequence ID" value="XM_043140767.1"/>
</dbReference>
<sequence>MLCTIDHFPRSSLLKAVVVLASLAGLLRTIATISTSRRHESHRHILPNLIRDCAAPANASGTGRIPNIVHQTWKTSDVSTYPIPASRDAWKAQLASLPFQVTLWSDDDIRTLVRDEYAWLLPTYDGYAHDIQRADLARLVIAHARGGIYADLDVYPVDARAIVCLQRLGLQAIFASTSGNQGASNHFFMAEKGSDLLMRALREAERRAAAATWFLVLPYLRVFWSTGPLMVMSVAREYTFGREAAVLGVIDQAYGNSIFHHAAGRSWQGLDGRFLNYVGDHGPLLLVAVLAPPVAATLVVIVYVVASRSRAKAR</sequence>
<reference evidence="5" key="3">
    <citation type="submission" date="2020-03" db="EMBL/GenBank/DDBJ databases">
        <title>A mixture of massive structural variations and highly conserved coding sequences in Ustilaginoidea virens genome.</title>
        <authorList>
            <person name="Zhang K."/>
            <person name="Zhao Z."/>
            <person name="Zhang Z."/>
            <person name="Li Y."/>
            <person name="Hsiang T."/>
            <person name="Sun W."/>
        </authorList>
    </citation>
    <scope>NUCLEOTIDE SEQUENCE</scope>
    <source>
        <strain evidence="5">UV-8b</strain>
    </source>
</reference>
<dbReference type="GeneID" id="66064047"/>
<name>A0A063BTS4_USTVR</name>
<dbReference type="InterPro" id="IPR029044">
    <property type="entry name" value="Nucleotide-diphossugar_trans"/>
</dbReference>
<evidence type="ECO:0000256" key="2">
    <source>
        <dbReference type="ARBA" id="ARBA00022679"/>
    </source>
</evidence>
<reference evidence="4" key="1">
    <citation type="journal article" date="2016" name="Genome Announc.">
        <title>Genome Sequence of Ustilaginoidea virens IPU010, a Rice Pathogenic Fungus Causing False Smut.</title>
        <authorList>
            <person name="Kumagai T."/>
            <person name="Ishii T."/>
            <person name="Terai G."/>
            <person name="Umemura M."/>
            <person name="Machida M."/>
            <person name="Asai K."/>
        </authorList>
    </citation>
    <scope>NUCLEOTIDE SEQUENCE [LARGE SCALE GENOMIC DNA]</scope>
    <source>
        <strain evidence="4">IPU010</strain>
    </source>
</reference>
<evidence type="ECO:0000256" key="3">
    <source>
        <dbReference type="SAM" id="Phobius"/>
    </source>
</evidence>
<dbReference type="Pfam" id="PF04488">
    <property type="entry name" value="Gly_transf_sug"/>
    <property type="match status" value="1"/>
</dbReference>
<keyword evidence="2" id="KW-0808">Transferase</keyword>
<dbReference type="InterPro" id="IPR051706">
    <property type="entry name" value="Glycosyltransferase_domain"/>
</dbReference>
<dbReference type="EMBL" id="BBTG02000013">
    <property type="protein sequence ID" value="GAO18829.1"/>
    <property type="molecule type" value="Genomic_DNA"/>
</dbReference>
<evidence type="ECO:0000313" key="6">
    <source>
        <dbReference type="Proteomes" id="UP000027002"/>
    </source>
</evidence>
<dbReference type="GO" id="GO:0051999">
    <property type="term" value="P:mannosyl-inositol phosphorylceramide biosynthetic process"/>
    <property type="evidence" value="ECO:0007669"/>
    <property type="project" value="TreeGrafter"/>
</dbReference>
<dbReference type="Proteomes" id="UP000054053">
    <property type="component" value="Unassembled WGS sequence"/>
</dbReference>
<proteinExistence type="inferred from homology"/>
<evidence type="ECO:0000256" key="1">
    <source>
        <dbReference type="ARBA" id="ARBA00009003"/>
    </source>
</evidence>
<feature type="transmembrane region" description="Helical" evidence="3">
    <location>
        <begin position="208"/>
        <end position="224"/>
    </location>
</feature>
<keyword evidence="3" id="KW-0812">Transmembrane</keyword>
<dbReference type="GO" id="GO:0000030">
    <property type="term" value="F:mannosyltransferase activity"/>
    <property type="evidence" value="ECO:0007669"/>
    <property type="project" value="TreeGrafter"/>
</dbReference>
<accession>A0A063BTS4</accession>
<dbReference type="OrthoDB" id="409543at2759"/>
<keyword evidence="3" id="KW-1133">Transmembrane helix</keyword>
<keyword evidence="3" id="KW-0472">Membrane</keyword>
<evidence type="ECO:0000313" key="7">
    <source>
        <dbReference type="Proteomes" id="UP000054053"/>
    </source>
</evidence>